<evidence type="ECO:0000256" key="1">
    <source>
        <dbReference type="SAM" id="MobiDB-lite"/>
    </source>
</evidence>
<evidence type="ECO:0000313" key="2">
    <source>
        <dbReference type="EMBL" id="CAB1430567.1"/>
    </source>
</evidence>
<reference evidence="2" key="1">
    <citation type="submission" date="2020-03" db="EMBL/GenBank/DDBJ databases">
        <authorList>
            <person name="Weist P."/>
        </authorList>
    </citation>
    <scope>NUCLEOTIDE SEQUENCE</scope>
</reference>
<comment type="caution">
    <text evidence="2">The sequence shown here is derived from an EMBL/GenBank/DDBJ whole genome shotgun (WGS) entry which is preliminary data.</text>
</comment>
<feature type="compositionally biased region" description="Basic and acidic residues" evidence="1">
    <location>
        <begin position="113"/>
        <end position="132"/>
    </location>
</feature>
<sequence length="191" mass="21151">MASQRRLDTGLRGAGVCQRGCGLPLPAEDALQAEHCCVEALRTVTDALEERSAAVEHGARMSRLRWNRKEQLLLAQVSRLQNQAQLAALQYQRRLHQYMVHTNSIAQQMAGHCKSDADPQSHRSEESTRAEPQEQVEEPEECGLRGADVGCSPGLCCSSALRLKRRKQTVTAAIHHLRHPGGERSTLFTPP</sequence>
<dbReference type="EMBL" id="CADEAL010001245">
    <property type="protein sequence ID" value="CAB1430567.1"/>
    <property type="molecule type" value="Genomic_DNA"/>
</dbReference>
<name>A0A9N7UHH5_PLEPL</name>
<accession>A0A9N7UHH5</accession>
<proteinExistence type="predicted"/>
<protein>
    <submittedName>
        <fullName evidence="2">Uncharacterized protein</fullName>
    </submittedName>
</protein>
<organism evidence="2 3">
    <name type="scientific">Pleuronectes platessa</name>
    <name type="common">European plaice</name>
    <dbReference type="NCBI Taxonomy" id="8262"/>
    <lineage>
        <taxon>Eukaryota</taxon>
        <taxon>Metazoa</taxon>
        <taxon>Chordata</taxon>
        <taxon>Craniata</taxon>
        <taxon>Vertebrata</taxon>
        <taxon>Euteleostomi</taxon>
        <taxon>Actinopterygii</taxon>
        <taxon>Neopterygii</taxon>
        <taxon>Teleostei</taxon>
        <taxon>Neoteleostei</taxon>
        <taxon>Acanthomorphata</taxon>
        <taxon>Carangaria</taxon>
        <taxon>Pleuronectiformes</taxon>
        <taxon>Pleuronectoidei</taxon>
        <taxon>Pleuronectidae</taxon>
        <taxon>Pleuronectes</taxon>
    </lineage>
</organism>
<feature type="region of interest" description="Disordered" evidence="1">
    <location>
        <begin position="109"/>
        <end position="140"/>
    </location>
</feature>
<gene>
    <name evidence="2" type="ORF">PLEPLA_LOCUS18549</name>
</gene>
<keyword evidence="3" id="KW-1185">Reference proteome</keyword>
<dbReference type="Proteomes" id="UP001153269">
    <property type="component" value="Unassembled WGS sequence"/>
</dbReference>
<evidence type="ECO:0000313" key="3">
    <source>
        <dbReference type="Proteomes" id="UP001153269"/>
    </source>
</evidence>
<dbReference type="AlphaFoldDB" id="A0A9N7UHH5"/>